<dbReference type="PANTHER" id="PTHR43420:SF12">
    <property type="entry name" value="N-ACETYLTRANSFERASE DOMAIN-CONTAINING PROTEIN"/>
    <property type="match status" value="1"/>
</dbReference>
<dbReference type="PANTHER" id="PTHR43420">
    <property type="entry name" value="ACETYLTRANSFERASE"/>
    <property type="match status" value="1"/>
</dbReference>
<dbReference type="InterPro" id="IPR050680">
    <property type="entry name" value="YpeA/RimI_acetyltransf"/>
</dbReference>
<dbReference type="InterPro" id="IPR000182">
    <property type="entry name" value="GNAT_dom"/>
</dbReference>
<dbReference type="AlphaFoldDB" id="A0A1C5HFF4"/>
<keyword evidence="1 4" id="KW-0808">Transferase</keyword>
<dbReference type="OrthoDB" id="3355436at2"/>
<keyword evidence="5" id="KW-1185">Reference proteome</keyword>
<dbReference type="RefSeq" id="WP_091058737.1">
    <property type="nucleotide sequence ID" value="NZ_FMDM01000003.1"/>
</dbReference>
<dbReference type="SUPFAM" id="SSF55729">
    <property type="entry name" value="Acyl-CoA N-acyltransferases (Nat)"/>
    <property type="match status" value="1"/>
</dbReference>
<keyword evidence="2" id="KW-0012">Acyltransferase</keyword>
<name>A0A1C5HFF4_9ACTN</name>
<sequence>MPVRAHLEETEGSLLLGDDGTPLARMRVRDEKGQRVAADVRPMPGTALARLAAQVRRDLTGLRLETADEELAAALVADGLDLSRAATDMRHDLTGVPEPTTLAAGWSLGAPGWDDDLATELAAAYGPDHPDGRWQSGDTREVRGMFDTGEPVPPLVPASARLVDPDGRSAGHVLCAGPVPWTDDGCAWILNLAVAPRAQRRGFGRALLTHALRGARQAGLPSVGLSVADGNPARRMYDAAGFRPLTRVFSVRVPEA</sequence>
<dbReference type="GO" id="GO:0016747">
    <property type="term" value="F:acyltransferase activity, transferring groups other than amino-acyl groups"/>
    <property type="evidence" value="ECO:0007669"/>
    <property type="project" value="InterPro"/>
</dbReference>
<dbReference type="PROSITE" id="PS51186">
    <property type="entry name" value="GNAT"/>
    <property type="match status" value="1"/>
</dbReference>
<protein>
    <submittedName>
        <fullName evidence="4">Acetyltransferase (GNAT) family protein</fullName>
    </submittedName>
</protein>
<evidence type="ECO:0000313" key="4">
    <source>
        <dbReference type="EMBL" id="SCG44587.1"/>
    </source>
</evidence>
<proteinExistence type="predicted"/>
<dbReference type="Proteomes" id="UP000199360">
    <property type="component" value="Unassembled WGS sequence"/>
</dbReference>
<dbReference type="InterPro" id="IPR016181">
    <property type="entry name" value="Acyl_CoA_acyltransferase"/>
</dbReference>
<dbReference type="CDD" id="cd04301">
    <property type="entry name" value="NAT_SF"/>
    <property type="match status" value="1"/>
</dbReference>
<evidence type="ECO:0000313" key="5">
    <source>
        <dbReference type="Proteomes" id="UP000199360"/>
    </source>
</evidence>
<reference evidence="5" key="1">
    <citation type="submission" date="2016-06" db="EMBL/GenBank/DDBJ databases">
        <authorList>
            <person name="Varghese N."/>
            <person name="Submissions Spin"/>
        </authorList>
    </citation>
    <scope>NUCLEOTIDE SEQUENCE [LARGE SCALE GENOMIC DNA]</scope>
    <source>
        <strain evidence="5">DSM 45647</strain>
    </source>
</reference>
<dbReference type="Pfam" id="PF00583">
    <property type="entry name" value="Acetyltransf_1"/>
    <property type="match status" value="1"/>
</dbReference>
<accession>A0A1C5HFF4</accession>
<dbReference type="STRING" id="745366.GA0070213_10330"/>
<dbReference type="Gene3D" id="3.40.630.30">
    <property type="match status" value="1"/>
</dbReference>
<evidence type="ECO:0000256" key="1">
    <source>
        <dbReference type="ARBA" id="ARBA00022679"/>
    </source>
</evidence>
<evidence type="ECO:0000259" key="3">
    <source>
        <dbReference type="PROSITE" id="PS51186"/>
    </source>
</evidence>
<evidence type="ECO:0000256" key="2">
    <source>
        <dbReference type="ARBA" id="ARBA00023315"/>
    </source>
</evidence>
<feature type="domain" description="N-acetyltransferase" evidence="3">
    <location>
        <begin position="104"/>
        <end position="256"/>
    </location>
</feature>
<gene>
    <name evidence="4" type="ORF">GA0070213_10330</name>
</gene>
<organism evidence="4 5">
    <name type="scientific">Micromonospora humi</name>
    <dbReference type="NCBI Taxonomy" id="745366"/>
    <lineage>
        <taxon>Bacteria</taxon>
        <taxon>Bacillati</taxon>
        <taxon>Actinomycetota</taxon>
        <taxon>Actinomycetes</taxon>
        <taxon>Micromonosporales</taxon>
        <taxon>Micromonosporaceae</taxon>
        <taxon>Micromonospora</taxon>
    </lineage>
</organism>
<dbReference type="EMBL" id="FMDM01000003">
    <property type="protein sequence ID" value="SCG44587.1"/>
    <property type="molecule type" value="Genomic_DNA"/>
</dbReference>